<evidence type="ECO:0000259" key="1">
    <source>
        <dbReference type="Pfam" id="PF13679"/>
    </source>
</evidence>
<gene>
    <name evidence="2" type="ORF">CVLEPA_LOCUS27150</name>
</gene>
<dbReference type="PANTHER" id="PTHR12496">
    <property type="entry name" value="CGI-41 METHYLTRANSFERASE"/>
    <property type="match status" value="1"/>
</dbReference>
<organism evidence="2 3">
    <name type="scientific">Clavelina lepadiformis</name>
    <name type="common">Light-bulb sea squirt</name>
    <name type="synonym">Ascidia lepadiformis</name>
    <dbReference type="NCBI Taxonomy" id="159417"/>
    <lineage>
        <taxon>Eukaryota</taxon>
        <taxon>Metazoa</taxon>
        <taxon>Chordata</taxon>
        <taxon>Tunicata</taxon>
        <taxon>Ascidiacea</taxon>
        <taxon>Aplousobranchia</taxon>
        <taxon>Clavelinidae</taxon>
        <taxon>Clavelina</taxon>
    </lineage>
</organism>
<evidence type="ECO:0000313" key="2">
    <source>
        <dbReference type="EMBL" id="CAK8693860.1"/>
    </source>
</evidence>
<reference evidence="2 3" key="1">
    <citation type="submission" date="2024-02" db="EMBL/GenBank/DDBJ databases">
        <authorList>
            <person name="Daric V."/>
            <person name="Darras S."/>
        </authorList>
    </citation>
    <scope>NUCLEOTIDE SEQUENCE [LARGE SCALE GENOMIC DNA]</scope>
</reference>
<protein>
    <recommendedName>
        <fullName evidence="1">Methyltransferase domain-containing protein</fullName>
    </recommendedName>
</protein>
<name>A0ABP0GQ23_CLALP</name>
<sequence length="477" mass="54882">MIYSEEELKFRLRLSLQFIHQFKHFGKHYIIEYFTDNHWEKLPQTWQDTLQDEGLSSLANCLLIPGASVYGLTQVWPLSLLAFRKLSHFLTIKRELSSGRILNENHRKSEKTENKLMDYVHWKHMKPKKRHEISSLSEVIAKISSQSKAASIIDVGSGQGHLSRILTLNHKLSVKSIEREESHVKCARKFDEEVLQKILDFERKESDSWQQPQMPTHLQMSLSPGVESETFLEDLRKAAGGNSADNRHFLLTGLHACGDLSATMVRLFKESSSIKSLISVSCCYMKLTTDCINNDACDVTRASQIYYPMSDYVKSLENHELCYEFRKLACHSNEDYLRKVKEDPSSLKGQCYRAMLEVLIRRSHPELIRGGVKTIKNCHRLSFLEYSKKAFKKLGLPCPDEATIESNETTEMLQVWPNVVKLFMISLVLAPVVESIILLDRVLYLKENSYESELLSIFEPLLSPRCFALVASKNEVE</sequence>
<dbReference type="InterPro" id="IPR052220">
    <property type="entry name" value="METTL25"/>
</dbReference>
<proteinExistence type="predicted"/>
<dbReference type="EMBL" id="CAWYQH010000141">
    <property type="protein sequence ID" value="CAK8693860.1"/>
    <property type="molecule type" value="Genomic_DNA"/>
</dbReference>
<comment type="caution">
    <text evidence="2">The sequence shown here is derived from an EMBL/GenBank/DDBJ whole genome shotgun (WGS) entry which is preliminary data.</text>
</comment>
<dbReference type="Proteomes" id="UP001642483">
    <property type="component" value="Unassembled WGS sequence"/>
</dbReference>
<evidence type="ECO:0000313" key="3">
    <source>
        <dbReference type="Proteomes" id="UP001642483"/>
    </source>
</evidence>
<feature type="domain" description="Methyltransferase" evidence="1">
    <location>
        <begin position="128"/>
        <end position="289"/>
    </location>
</feature>
<dbReference type="PANTHER" id="PTHR12496:SF2">
    <property type="entry name" value="METHYLTRANSFERASE-LIKE PROTEIN 25B"/>
    <property type="match status" value="1"/>
</dbReference>
<dbReference type="InterPro" id="IPR025714">
    <property type="entry name" value="Methyltranfer_dom"/>
</dbReference>
<dbReference type="Pfam" id="PF13679">
    <property type="entry name" value="Methyltransf_32"/>
    <property type="match status" value="1"/>
</dbReference>
<accession>A0ABP0GQ23</accession>
<keyword evidence="3" id="KW-1185">Reference proteome</keyword>